<gene>
    <name evidence="10" type="ordered locus">amb1872</name>
</gene>
<dbReference type="SMART" id="SM00388">
    <property type="entry name" value="HisKA"/>
    <property type="match status" value="1"/>
</dbReference>
<evidence type="ECO:0000256" key="5">
    <source>
        <dbReference type="ARBA" id="ARBA00022777"/>
    </source>
</evidence>
<accession>Q2W649</accession>
<evidence type="ECO:0000259" key="8">
    <source>
        <dbReference type="PROSITE" id="PS50110"/>
    </source>
</evidence>
<dbReference type="Gene3D" id="3.30.450.40">
    <property type="match status" value="1"/>
</dbReference>
<dbReference type="SMART" id="SM00065">
    <property type="entry name" value="GAF"/>
    <property type="match status" value="1"/>
</dbReference>
<evidence type="ECO:0000256" key="3">
    <source>
        <dbReference type="ARBA" id="ARBA00022553"/>
    </source>
</evidence>
<name>Q2W649_PARM1</name>
<dbReference type="InterPro" id="IPR035965">
    <property type="entry name" value="PAS-like_dom_sf"/>
</dbReference>
<dbReference type="SUPFAM" id="SSF52172">
    <property type="entry name" value="CheY-like"/>
    <property type="match status" value="1"/>
</dbReference>
<dbReference type="SMART" id="SM00086">
    <property type="entry name" value="PAC"/>
    <property type="match status" value="3"/>
</dbReference>
<dbReference type="Gene3D" id="3.30.450.20">
    <property type="entry name" value="PAS domain"/>
    <property type="match status" value="4"/>
</dbReference>
<dbReference type="PROSITE" id="PS50112">
    <property type="entry name" value="PAS"/>
    <property type="match status" value="2"/>
</dbReference>
<evidence type="ECO:0000256" key="6">
    <source>
        <dbReference type="PROSITE-ProRule" id="PRU00169"/>
    </source>
</evidence>
<evidence type="ECO:0000256" key="1">
    <source>
        <dbReference type="ARBA" id="ARBA00000085"/>
    </source>
</evidence>
<proteinExistence type="predicted"/>
<dbReference type="GO" id="GO:0000155">
    <property type="term" value="F:phosphorelay sensor kinase activity"/>
    <property type="evidence" value="ECO:0007669"/>
    <property type="project" value="InterPro"/>
</dbReference>
<dbReference type="InterPro" id="IPR029016">
    <property type="entry name" value="GAF-like_dom_sf"/>
</dbReference>
<dbReference type="Pfam" id="PF13426">
    <property type="entry name" value="PAS_9"/>
    <property type="match status" value="2"/>
</dbReference>
<dbReference type="AlphaFoldDB" id="Q2W649"/>
<dbReference type="InterPro" id="IPR004358">
    <property type="entry name" value="Sig_transdc_His_kin-like_C"/>
</dbReference>
<dbReference type="Pfam" id="PF08447">
    <property type="entry name" value="PAS_3"/>
    <property type="match status" value="2"/>
</dbReference>
<dbReference type="SUPFAM" id="SSF55874">
    <property type="entry name" value="ATPase domain of HSP90 chaperone/DNA topoisomerase II/histidine kinase"/>
    <property type="match status" value="1"/>
</dbReference>
<dbReference type="PROSITE" id="PS50110">
    <property type="entry name" value="RESPONSE_REGULATORY"/>
    <property type="match status" value="1"/>
</dbReference>
<feature type="domain" description="PAS" evidence="9">
    <location>
        <begin position="554"/>
        <end position="595"/>
    </location>
</feature>
<dbReference type="Gene3D" id="1.10.287.130">
    <property type="match status" value="1"/>
</dbReference>
<dbReference type="SMART" id="SM00448">
    <property type="entry name" value="REC"/>
    <property type="match status" value="1"/>
</dbReference>
<evidence type="ECO:0000256" key="4">
    <source>
        <dbReference type="ARBA" id="ARBA00022679"/>
    </source>
</evidence>
<evidence type="ECO:0000313" key="10">
    <source>
        <dbReference type="EMBL" id="BAE50676.1"/>
    </source>
</evidence>
<evidence type="ECO:0000256" key="2">
    <source>
        <dbReference type="ARBA" id="ARBA00012438"/>
    </source>
</evidence>
<evidence type="ECO:0000259" key="9">
    <source>
        <dbReference type="PROSITE" id="PS50112"/>
    </source>
</evidence>
<dbReference type="Proteomes" id="UP000007058">
    <property type="component" value="Chromosome"/>
</dbReference>
<dbReference type="EC" id="2.7.13.3" evidence="2"/>
<dbReference type="Gene3D" id="3.40.50.2300">
    <property type="match status" value="1"/>
</dbReference>
<dbReference type="Pfam" id="PF00072">
    <property type="entry name" value="Response_reg"/>
    <property type="match status" value="1"/>
</dbReference>
<dbReference type="InterPro" id="IPR036890">
    <property type="entry name" value="HATPase_C_sf"/>
</dbReference>
<dbReference type="STRING" id="342108.amb1872"/>
<protein>
    <recommendedName>
        <fullName evidence="2">histidine kinase</fullName>
        <ecNumber evidence="2">2.7.13.3</ecNumber>
    </recommendedName>
</protein>
<keyword evidence="4" id="KW-0808">Transferase</keyword>
<feature type="domain" description="Histidine kinase" evidence="7">
    <location>
        <begin position="826"/>
        <end position="1078"/>
    </location>
</feature>
<dbReference type="HOGENOM" id="CLU_268939_0_0_5"/>
<dbReference type="SUPFAM" id="SSF47384">
    <property type="entry name" value="Homodimeric domain of signal transducing histidine kinase"/>
    <property type="match status" value="1"/>
</dbReference>
<dbReference type="InterPro" id="IPR001610">
    <property type="entry name" value="PAC"/>
</dbReference>
<feature type="domain" description="Response regulatory" evidence="8">
    <location>
        <begin position="1099"/>
        <end position="1215"/>
    </location>
</feature>
<feature type="modified residue" description="4-aspartylphosphate" evidence="6">
    <location>
        <position position="1150"/>
    </location>
</feature>
<dbReference type="Pfam" id="PF00512">
    <property type="entry name" value="HisKA"/>
    <property type="match status" value="1"/>
</dbReference>
<dbReference type="InterPro" id="IPR011006">
    <property type="entry name" value="CheY-like_superfamily"/>
</dbReference>
<comment type="catalytic activity">
    <reaction evidence="1">
        <text>ATP + protein L-histidine = ADP + protein N-phospho-L-histidine.</text>
        <dbReference type="EC" id="2.7.13.3"/>
    </reaction>
</comment>
<dbReference type="CDD" id="cd00130">
    <property type="entry name" value="PAS"/>
    <property type="match status" value="4"/>
</dbReference>
<dbReference type="EMBL" id="AP007255">
    <property type="protein sequence ID" value="BAE50676.1"/>
    <property type="molecule type" value="Genomic_DNA"/>
</dbReference>
<dbReference type="NCBIfam" id="TIGR00229">
    <property type="entry name" value="sensory_box"/>
    <property type="match status" value="2"/>
</dbReference>
<dbReference type="InterPro" id="IPR001789">
    <property type="entry name" value="Sig_transdc_resp-reg_receiver"/>
</dbReference>
<dbReference type="InterPro" id="IPR003018">
    <property type="entry name" value="GAF"/>
</dbReference>
<evidence type="ECO:0000313" key="11">
    <source>
        <dbReference type="Proteomes" id="UP000007058"/>
    </source>
</evidence>
<dbReference type="SUPFAM" id="SSF55781">
    <property type="entry name" value="GAF domain-like"/>
    <property type="match status" value="1"/>
</dbReference>
<evidence type="ECO:0000259" key="7">
    <source>
        <dbReference type="PROSITE" id="PS50109"/>
    </source>
</evidence>
<sequence length="1218" mass="130618">MKDTDSHPTKARRWRLPWHGAAVAADVPEMGDVPETGGGPAVAAADCLWSVDARGRLIALSAPLGVSLPLPWWRVVRLERTDRRALAISLKSGQPFSGLRASLRRGPLAGTGLDLSGRGRHGGWSGAALVRDDPPLPDFGTDGRRGADLIQAVLEQTATALAVGTVFVARRERDGTLIPEFAAADPAVGGDIVGHPYRSLGTACGDVLSTGRPLVVAAGLDERYPLLGRFRRLGVTAYAGAPLFDGSEAPGGVLVALGTSPFDDPSRVEAILAAAARCVAPHFRAALEERRLSHAAARFSSLLDNLPGMAYRVRMSPDGRRRMLYASQGAERLIGITPAEMCRLPSDRLLELRHPDDRERTLADTIDRLGRQDEVSLRWRLARPSGTVSWVRSSERLVGRDGADLLVEGLLQDCGAEVEVEDELARRVRELKAVADYAPDWESWLDEDGGLRWLSPGVEKVTGYTVEECRALAGYPRSLVCDEDLGVFDTAMAAAGAGSAVADIDIRIRRRWGEASWCSLSIQPVIADGHPAGLRLCIRRIDRRKAAEQMLHQREEEIARVLAALDLVREAVIVSNAEGTISYANAAAARLLGFEAAAALRGHPWRTLGLAGSSSAPFLDIIESSLASRGAWSGELVLGQGEGAIYLDTRFARMPQDGFIAVLTDIGARKLADEQLRENQERYRALFETAGDAIFLMEGAGIIDCNPRAEAVFGHGRGELQGHGLHDFAPPRQTDGRESKVVAAGLLAKALGGHPQAYEWLGRHKDGSLIHLDVTLTCVPRRGRPYLVAVVRDVTERRRREDEQRHLEQQLAQARKLEALGQLAGGVAHDFNNILGAIRGFADLLSDEVPAGSPGERYVRRILTASDRAKGVVRQILAFSRRSEVSHGTVDLGRLAEECLGLLRASLPATTGLTFNHGAGAAGTVVDGDRDQLSQVILNLVINANDALDGVPGDIQVIVARSGDGAELRRLTSRTRPELALAVEVETDAGGGVTAFTGRFDPDRPHVTLSIIDSGPGIPQAVIAHAFDPFFTTKAARQGTGLGLAVVHSIVLAHHGAIVVRSHPDRGCRFDIVLPMGQGDAAAEMAVSGTEAALPPGTRVLVVDDDADFGDMILAMLEHRGVEAAVVSSPLDALEVLRDHPDAWDVMVTDQTMPGMRGIDLVKAVKAIRPDLPCLICTGYPEALDEAALTKAGVFALLHKPVDFPHYFAQLARALAVD</sequence>
<feature type="domain" description="PAS" evidence="9">
    <location>
        <begin position="295"/>
        <end position="373"/>
    </location>
</feature>
<reference evidence="10 11" key="1">
    <citation type="journal article" date="2005" name="DNA Res.">
        <title>Complete genome sequence of the facultative anaerobic magnetotactic bacterium Magnetospirillum sp. strain AMB-1.</title>
        <authorList>
            <person name="Matsunaga T."/>
            <person name="Okamura Y."/>
            <person name="Fukuda Y."/>
            <person name="Wahyudi A.T."/>
            <person name="Murase Y."/>
            <person name="Takeyama H."/>
        </authorList>
    </citation>
    <scope>NUCLEOTIDE SEQUENCE [LARGE SCALE GENOMIC DNA]</scope>
    <source>
        <strain evidence="11">ATCC 700264 / AMB-1</strain>
    </source>
</reference>
<keyword evidence="11" id="KW-1185">Reference proteome</keyword>
<keyword evidence="5" id="KW-0418">Kinase</keyword>
<dbReference type="InterPro" id="IPR013655">
    <property type="entry name" value="PAS_fold_3"/>
</dbReference>
<dbReference type="InterPro" id="IPR005467">
    <property type="entry name" value="His_kinase_dom"/>
</dbReference>
<dbReference type="InterPro" id="IPR000014">
    <property type="entry name" value="PAS"/>
</dbReference>
<dbReference type="SMART" id="SM00387">
    <property type="entry name" value="HATPase_c"/>
    <property type="match status" value="1"/>
</dbReference>
<organism evidence="10 11">
    <name type="scientific">Paramagnetospirillum magneticum (strain ATCC 700264 / AMB-1)</name>
    <name type="common">Magnetospirillum magneticum</name>
    <dbReference type="NCBI Taxonomy" id="342108"/>
    <lineage>
        <taxon>Bacteria</taxon>
        <taxon>Pseudomonadati</taxon>
        <taxon>Pseudomonadota</taxon>
        <taxon>Alphaproteobacteria</taxon>
        <taxon>Rhodospirillales</taxon>
        <taxon>Magnetospirillaceae</taxon>
        <taxon>Paramagnetospirillum</taxon>
    </lineage>
</organism>
<dbReference type="Pfam" id="PF01590">
    <property type="entry name" value="GAF"/>
    <property type="match status" value="1"/>
</dbReference>
<keyword evidence="3 6" id="KW-0597">Phosphoprotein</keyword>
<dbReference type="Pfam" id="PF02518">
    <property type="entry name" value="HATPase_c"/>
    <property type="match status" value="1"/>
</dbReference>
<dbReference type="InterPro" id="IPR003594">
    <property type="entry name" value="HATPase_dom"/>
</dbReference>
<dbReference type="SUPFAM" id="SSF55785">
    <property type="entry name" value="PYP-like sensor domain (PAS domain)"/>
    <property type="match status" value="4"/>
</dbReference>
<dbReference type="InterPro" id="IPR003661">
    <property type="entry name" value="HisK_dim/P_dom"/>
</dbReference>
<dbReference type="CDD" id="cd00082">
    <property type="entry name" value="HisKA"/>
    <property type="match status" value="1"/>
</dbReference>
<dbReference type="InterPro" id="IPR036097">
    <property type="entry name" value="HisK_dim/P_sf"/>
</dbReference>
<dbReference type="PANTHER" id="PTHR43065:SF42">
    <property type="entry name" value="TWO-COMPONENT SENSOR PPRA"/>
    <property type="match status" value="1"/>
</dbReference>
<dbReference type="SMART" id="SM00091">
    <property type="entry name" value="PAS"/>
    <property type="match status" value="4"/>
</dbReference>
<dbReference type="CDD" id="cd00156">
    <property type="entry name" value="REC"/>
    <property type="match status" value="1"/>
</dbReference>
<dbReference type="KEGG" id="mag:amb1872"/>
<dbReference type="PRINTS" id="PR00344">
    <property type="entry name" value="BCTRLSENSOR"/>
</dbReference>
<dbReference type="Gene3D" id="3.30.565.10">
    <property type="entry name" value="Histidine kinase-like ATPase, C-terminal domain"/>
    <property type="match status" value="1"/>
</dbReference>
<dbReference type="PROSITE" id="PS50109">
    <property type="entry name" value="HIS_KIN"/>
    <property type="match status" value="1"/>
</dbReference>
<dbReference type="PANTHER" id="PTHR43065">
    <property type="entry name" value="SENSOR HISTIDINE KINASE"/>
    <property type="match status" value="1"/>
</dbReference>